<proteinExistence type="predicted"/>
<evidence type="ECO:0008006" key="3">
    <source>
        <dbReference type="Google" id="ProtNLM"/>
    </source>
</evidence>
<dbReference type="EMBL" id="CP002606">
    <property type="protein sequence ID" value="AEA33947.1"/>
    <property type="molecule type" value="Genomic_DNA"/>
</dbReference>
<dbReference type="Proteomes" id="UP000008139">
    <property type="component" value="Chromosome"/>
</dbReference>
<organism evidence="1 2">
    <name type="scientific">Hippea maritima (strain ATCC 700847 / DSM 10411 / MH2)</name>
    <dbReference type="NCBI Taxonomy" id="760142"/>
    <lineage>
        <taxon>Bacteria</taxon>
        <taxon>Pseudomonadati</taxon>
        <taxon>Campylobacterota</taxon>
        <taxon>Desulfurellia</taxon>
        <taxon>Desulfurellales</taxon>
        <taxon>Hippeaceae</taxon>
        <taxon>Hippea</taxon>
    </lineage>
</organism>
<gene>
    <name evidence="1" type="ordered locus">Hipma_0981</name>
</gene>
<dbReference type="KEGG" id="hmr:Hipma_0981"/>
<accession>F2LW13</accession>
<evidence type="ECO:0000313" key="1">
    <source>
        <dbReference type="EMBL" id="AEA33947.1"/>
    </source>
</evidence>
<dbReference type="eggNOG" id="COG2952">
    <property type="taxonomic scope" value="Bacteria"/>
</dbReference>
<reference evidence="1 2" key="1">
    <citation type="journal article" date="2011" name="Stand. Genomic Sci.">
        <title>Complete genome sequence of the thermophilic sulfur-reducer Hippea maritima type strain (MH(2)).</title>
        <authorList>
            <person name="Huntemann M."/>
            <person name="Lu M."/>
            <person name="Nolan M."/>
            <person name="Lapidus A."/>
            <person name="Lucas S."/>
            <person name="Hammon N."/>
            <person name="Deshpande S."/>
            <person name="Cheng J.F."/>
            <person name="Tapia R."/>
            <person name="Han C."/>
            <person name="Goodwin L."/>
            <person name="Pitluck S."/>
            <person name="Liolios K."/>
            <person name="Pagani I."/>
            <person name="Ivanova N."/>
            <person name="Ovchinikova G."/>
            <person name="Pati A."/>
            <person name="Chen A."/>
            <person name="Palaniappan K."/>
            <person name="Land M."/>
            <person name="Hauser L."/>
            <person name="Jeffries C.D."/>
            <person name="Detter J.C."/>
            <person name="Brambilla E.M."/>
            <person name="Rohde M."/>
            <person name="Spring S."/>
            <person name="Goker M."/>
            <person name="Woyke T."/>
            <person name="Bristow J."/>
            <person name="Eisen J.A."/>
            <person name="Markowitz V."/>
            <person name="Hugenholtz P."/>
            <person name="Kyrpides N.C."/>
            <person name="Klenk H.P."/>
            <person name="Mavromatis K."/>
        </authorList>
    </citation>
    <scope>NUCLEOTIDE SEQUENCE [LARGE SCALE GENOMIC DNA]</scope>
    <source>
        <strain evidence="2">ATCC 700847 / DSM 10411 / MH2</strain>
    </source>
</reference>
<dbReference type="InterPro" id="IPR007463">
    <property type="entry name" value="DUF507"/>
</dbReference>
<name>F2LW13_HIPMA</name>
<dbReference type="AlphaFoldDB" id="F2LW13"/>
<dbReference type="OrthoDB" id="13157at2"/>
<dbReference type="InParanoid" id="F2LW13"/>
<keyword evidence="2" id="KW-1185">Reference proteome</keyword>
<protein>
    <recommendedName>
        <fullName evidence="3">DUF507 family protein</fullName>
    </recommendedName>
</protein>
<reference evidence="2" key="2">
    <citation type="submission" date="2011-03" db="EMBL/GenBank/DDBJ databases">
        <title>The complete genome of Hippea maritima DSM 10411.</title>
        <authorList>
            <consortium name="US DOE Joint Genome Institute (JGI-PGF)"/>
            <person name="Lucas S."/>
            <person name="Copeland A."/>
            <person name="Lapidus A."/>
            <person name="Bruce D."/>
            <person name="Goodwin L."/>
            <person name="Pitluck S."/>
            <person name="Peters L."/>
            <person name="Kyrpides N."/>
            <person name="Mavromatis K."/>
            <person name="Pagani I."/>
            <person name="Ivanova N."/>
            <person name="Mikhailova N."/>
            <person name="Lu M."/>
            <person name="Detter J.C."/>
            <person name="Tapia R."/>
            <person name="Han C."/>
            <person name="Land M."/>
            <person name="Hauser L."/>
            <person name="Markowitz V."/>
            <person name="Cheng J.-F."/>
            <person name="Hugenholtz P."/>
            <person name="Woyke T."/>
            <person name="Wu D."/>
            <person name="Spring S."/>
            <person name="Schroeder M."/>
            <person name="Brambilla E."/>
            <person name="Klenk H.-P."/>
            <person name="Eisen J.A."/>
        </authorList>
    </citation>
    <scope>NUCLEOTIDE SEQUENCE [LARGE SCALE GENOMIC DNA]</scope>
    <source>
        <strain evidence="2">ATCC 700847 / DSM 10411 / MH2</strain>
    </source>
</reference>
<dbReference type="RefSeq" id="WP_013681986.1">
    <property type="nucleotide sequence ID" value="NC_015318.1"/>
</dbReference>
<sequence>MRYSSARIRHLAKKIVKKATEEGIIEIAATEKLVLDSIIETIEKYFSIEDEVYSKVLEDLQKRSKKLIPGSMEWKVAFNKAYEEEISRRLLK</sequence>
<dbReference type="STRING" id="760142.Hipma_0981"/>
<dbReference type="HOGENOM" id="CLU_2409255_0_0_7"/>
<dbReference type="Pfam" id="PF04368">
    <property type="entry name" value="DUF507"/>
    <property type="match status" value="1"/>
</dbReference>
<evidence type="ECO:0000313" key="2">
    <source>
        <dbReference type="Proteomes" id="UP000008139"/>
    </source>
</evidence>